<dbReference type="Gramene" id="MELO3C030057.2.1">
    <property type="protein sequence ID" value="MELO3C030057.2.1"/>
    <property type="gene ID" value="MELO3C030057.2"/>
</dbReference>
<sequence length="37" mass="4365">MFEFKLELIKGCGMTSIDYWNIPLLHIIGVSWRVIKL</sequence>
<reference evidence="1" key="1">
    <citation type="submission" date="2023-03" db="UniProtKB">
        <authorList>
            <consortium name="EnsemblPlants"/>
        </authorList>
    </citation>
    <scope>IDENTIFICATION</scope>
</reference>
<organism evidence="1">
    <name type="scientific">Cucumis melo</name>
    <name type="common">Muskmelon</name>
    <dbReference type="NCBI Taxonomy" id="3656"/>
    <lineage>
        <taxon>Eukaryota</taxon>
        <taxon>Viridiplantae</taxon>
        <taxon>Streptophyta</taxon>
        <taxon>Embryophyta</taxon>
        <taxon>Tracheophyta</taxon>
        <taxon>Spermatophyta</taxon>
        <taxon>Magnoliopsida</taxon>
        <taxon>eudicotyledons</taxon>
        <taxon>Gunneridae</taxon>
        <taxon>Pentapetalae</taxon>
        <taxon>rosids</taxon>
        <taxon>fabids</taxon>
        <taxon>Cucurbitales</taxon>
        <taxon>Cucurbitaceae</taxon>
        <taxon>Benincaseae</taxon>
        <taxon>Cucumis</taxon>
    </lineage>
</organism>
<protein>
    <submittedName>
        <fullName evidence="1">Uncharacterized protein</fullName>
    </submittedName>
</protein>
<proteinExistence type="predicted"/>
<dbReference type="EnsemblPlants" id="MELO3C030057.2.1">
    <property type="protein sequence ID" value="MELO3C030057.2.1"/>
    <property type="gene ID" value="MELO3C030057.2"/>
</dbReference>
<accession>A0A9I9E7Y9</accession>
<dbReference type="AlphaFoldDB" id="A0A9I9E7Y9"/>
<evidence type="ECO:0000313" key="1">
    <source>
        <dbReference type="EnsemblPlants" id="MELO3C030057.2.1"/>
    </source>
</evidence>
<name>A0A9I9E7Y9_CUCME</name>